<evidence type="ECO:0000313" key="4">
    <source>
        <dbReference type="EMBL" id="PFH62878.1"/>
    </source>
</evidence>
<dbReference type="SUPFAM" id="SSF53474">
    <property type="entry name" value="alpha/beta-Hydrolases"/>
    <property type="match status" value="1"/>
</dbReference>
<evidence type="ECO:0000256" key="2">
    <source>
        <dbReference type="ARBA" id="ARBA00022801"/>
    </source>
</evidence>
<keyword evidence="5" id="KW-1185">Reference proteome</keyword>
<dbReference type="EMBL" id="LAZP02000015">
    <property type="protein sequence ID" value="PFH62878.1"/>
    <property type="molecule type" value="Genomic_DNA"/>
</dbReference>
<dbReference type="InterPro" id="IPR005645">
    <property type="entry name" value="FSH-like_dom"/>
</dbReference>
<evidence type="ECO:0000256" key="1">
    <source>
        <dbReference type="ARBA" id="ARBA00005863"/>
    </source>
</evidence>
<reference evidence="4 5" key="2">
    <citation type="journal article" date="2017" name="Sci. Rep.">
        <title>Ant-infecting Ophiocordyceps genomes reveal a high diversity of potential behavioral manipulation genes and a possible major role for enterotoxins.</title>
        <authorList>
            <person name="de Bekker C."/>
            <person name="Ohm R.A."/>
            <person name="Evans H.C."/>
            <person name="Brachmann A."/>
            <person name="Hughes D.P."/>
        </authorList>
    </citation>
    <scope>NUCLEOTIDE SEQUENCE [LARGE SCALE GENOMIC DNA]</scope>
    <source>
        <strain evidence="4 5">SC16a</strain>
    </source>
</reference>
<dbReference type="GO" id="GO:0044550">
    <property type="term" value="P:secondary metabolite biosynthetic process"/>
    <property type="evidence" value="ECO:0007669"/>
    <property type="project" value="TreeGrafter"/>
</dbReference>
<dbReference type="GO" id="GO:0016787">
    <property type="term" value="F:hydrolase activity"/>
    <property type="evidence" value="ECO:0007669"/>
    <property type="project" value="UniProtKB-KW"/>
</dbReference>
<keyword evidence="2" id="KW-0378">Hydrolase</keyword>
<reference evidence="4 5" key="1">
    <citation type="journal article" date="2015" name="BMC Genomics">
        <title>Gene expression during zombie ant biting behavior reflects the complexity underlying fungal parasitic behavioral manipulation.</title>
        <authorList>
            <person name="de Bekker C."/>
            <person name="Ohm R.A."/>
            <person name="Loreto R.G."/>
            <person name="Sebastian A."/>
            <person name="Albert I."/>
            <person name="Merrow M."/>
            <person name="Brachmann A."/>
            <person name="Hughes D.P."/>
        </authorList>
    </citation>
    <scope>NUCLEOTIDE SEQUENCE [LARGE SCALE GENOMIC DNA]</scope>
    <source>
        <strain evidence="4 5">SC16a</strain>
    </source>
</reference>
<proteinExistence type="inferred from homology"/>
<dbReference type="Proteomes" id="UP000037136">
    <property type="component" value="Unassembled WGS sequence"/>
</dbReference>
<dbReference type="GO" id="GO:0005634">
    <property type="term" value="C:nucleus"/>
    <property type="evidence" value="ECO:0007669"/>
    <property type="project" value="TreeGrafter"/>
</dbReference>
<evidence type="ECO:0000313" key="5">
    <source>
        <dbReference type="Proteomes" id="UP000037136"/>
    </source>
</evidence>
<dbReference type="InterPro" id="IPR029058">
    <property type="entry name" value="AB_hydrolase_fold"/>
</dbReference>
<comment type="caution">
    <text evidence="4">The sequence shown here is derived from an EMBL/GenBank/DDBJ whole genome shotgun (WGS) entry which is preliminary data.</text>
</comment>
<dbReference type="AlphaFoldDB" id="A0A2A9PND8"/>
<gene>
    <name evidence="4" type="ORF">XA68_11434</name>
</gene>
<organism evidence="4 5">
    <name type="scientific">Ophiocordyceps unilateralis</name>
    <name type="common">Zombie-ant fungus</name>
    <name type="synonym">Torrubia unilateralis</name>
    <dbReference type="NCBI Taxonomy" id="268505"/>
    <lineage>
        <taxon>Eukaryota</taxon>
        <taxon>Fungi</taxon>
        <taxon>Dikarya</taxon>
        <taxon>Ascomycota</taxon>
        <taxon>Pezizomycotina</taxon>
        <taxon>Sordariomycetes</taxon>
        <taxon>Hypocreomycetidae</taxon>
        <taxon>Hypocreales</taxon>
        <taxon>Ophiocordycipitaceae</taxon>
        <taxon>Ophiocordyceps</taxon>
    </lineage>
</organism>
<dbReference type="PANTHER" id="PTHR48070">
    <property type="entry name" value="ESTERASE OVCA2"/>
    <property type="match status" value="1"/>
</dbReference>
<comment type="similarity">
    <text evidence="1">Belongs to the LovG family.</text>
</comment>
<evidence type="ECO:0000259" key="3">
    <source>
        <dbReference type="Pfam" id="PF03959"/>
    </source>
</evidence>
<dbReference type="InterPro" id="IPR050593">
    <property type="entry name" value="LovG"/>
</dbReference>
<name>A0A2A9PND8_OPHUN</name>
<dbReference type="Gene3D" id="3.40.50.1820">
    <property type="entry name" value="alpha/beta hydrolase"/>
    <property type="match status" value="1"/>
</dbReference>
<sequence>MQHKPSYRSVDMALAYEDNESTVHLPRILCLHGGGTNARIFRMQCRAFKHHIGREFRFIFAEAPFPSKPGPDVTSVYSEYGPFRGWIRPFGDNEDAEACGAEASALIHDSVSAAIRADDQLGATGPVVGLLGFSQGARMAASLLYNQQLSSQRAEAGWMKWPKFRFAILLAGRGKLVWLMPEVPMPDGVVPPIQPVGTFPVDMDAPGWDDLKLRDKLLLPTVHVHGLTDEGLRFHRQLALRYCVPDSSTVIEWQGEHRVPIKTKDVTPVVEQMLRLAR</sequence>
<accession>A0A2A9PND8</accession>
<dbReference type="OrthoDB" id="2094269at2759"/>
<dbReference type="PANTHER" id="PTHR48070:SF3">
    <property type="entry name" value="ESTERASE DBAE-RELATED"/>
    <property type="match status" value="1"/>
</dbReference>
<protein>
    <recommendedName>
        <fullName evidence="3">Serine hydrolase domain-containing protein</fullName>
    </recommendedName>
</protein>
<dbReference type="Pfam" id="PF03959">
    <property type="entry name" value="FSH1"/>
    <property type="match status" value="1"/>
</dbReference>
<feature type="domain" description="Serine hydrolase" evidence="3">
    <location>
        <begin position="26"/>
        <end position="267"/>
    </location>
</feature>
<dbReference type="GO" id="GO:0005737">
    <property type="term" value="C:cytoplasm"/>
    <property type="evidence" value="ECO:0007669"/>
    <property type="project" value="TreeGrafter"/>
</dbReference>